<dbReference type="EMBL" id="FQVQ01000007">
    <property type="protein sequence ID" value="SHF34090.1"/>
    <property type="molecule type" value="Genomic_DNA"/>
</dbReference>
<proteinExistence type="predicted"/>
<organism evidence="1 2">
    <name type="scientific">Flavobacterium fontis</name>
    <dbReference type="NCBI Taxonomy" id="1124188"/>
    <lineage>
        <taxon>Bacteria</taxon>
        <taxon>Pseudomonadati</taxon>
        <taxon>Bacteroidota</taxon>
        <taxon>Flavobacteriia</taxon>
        <taxon>Flavobacteriales</taxon>
        <taxon>Flavobacteriaceae</taxon>
        <taxon>Flavobacterium</taxon>
    </lineage>
</organism>
<dbReference type="AlphaFoldDB" id="A0A1M5AV47"/>
<gene>
    <name evidence="1" type="ORF">SAMN05444377_1076</name>
</gene>
<evidence type="ECO:0000313" key="2">
    <source>
        <dbReference type="Proteomes" id="UP000184147"/>
    </source>
</evidence>
<keyword evidence="2" id="KW-1185">Reference proteome</keyword>
<reference evidence="1 2" key="1">
    <citation type="submission" date="2016-11" db="EMBL/GenBank/DDBJ databases">
        <authorList>
            <person name="Jaros S."/>
            <person name="Januszkiewicz K."/>
            <person name="Wedrychowicz H."/>
        </authorList>
    </citation>
    <scope>NUCLEOTIDE SEQUENCE [LARGE SCALE GENOMIC DNA]</scope>
    <source>
        <strain evidence="1 2">DSM 25660</strain>
    </source>
</reference>
<sequence>MGNWYHYVPRLNQKHLLLKVFDSTIVNEIHQMSGCENRTFSTTSKDRILVEPITFKGFIWQSSVKDFVSYFYMFTNTFLTEQINTVYKKTGDVKQINKKFYVDLYCDLYKDLNQKATFIFILNCSISNTYFIE</sequence>
<dbReference type="Proteomes" id="UP000184147">
    <property type="component" value="Unassembled WGS sequence"/>
</dbReference>
<dbReference type="RefSeq" id="WP_159433934.1">
    <property type="nucleotide sequence ID" value="NZ_FQVQ01000007.1"/>
</dbReference>
<evidence type="ECO:0000313" key="1">
    <source>
        <dbReference type="EMBL" id="SHF34090.1"/>
    </source>
</evidence>
<dbReference type="STRING" id="1124188.SAMN05444377_1076"/>
<protein>
    <submittedName>
        <fullName evidence="1">Uncharacterized protein</fullName>
    </submittedName>
</protein>
<name>A0A1M5AV47_9FLAO</name>
<accession>A0A1M5AV47</accession>